<reference evidence="1" key="1">
    <citation type="submission" date="2020-01" db="EMBL/GenBank/DDBJ databases">
        <authorList>
            <person name="Meier V. D."/>
            <person name="Meier V D."/>
        </authorList>
    </citation>
    <scope>NUCLEOTIDE SEQUENCE</scope>
    <source>
        <strain evidence="1">HLG_WM_MAG_10</strain>
    </source>
</reference>
<dbReference type="AlphaFoldDB" id="A0A6S6TW82"/>
<organism evidence="1">
    <name type="scientific">uncultured Aureispira sp</name>
    <dbReference type="NCBI Taxonomy" id="1331704"/>
    <lineage>
        <taxon>Bacteria</taxon>
        <taxon>Pseudomonadati</taxon>
        <taxon>Bacteroidota</taxon>
        <taxon>Saprospiria</taxon>
        <taxon>Saprospirales</taxon>
        <taxon>Saprospiraceae</taxon>
        <taxon>Aureispira</taxon>
        <taxon>environmental samples</taxon>
    </lineage>
</organism>
<proteinExistence type="predicted"/>
<protein>
    <submittedName>
        <fullName evidence="1">Uncharacterized protein</fullName>
    </submittedName>
</protein>
<dbReference type="EMBL" id="CACVAQ010000294">
    <property type="protein sequence ID" value="CAA6821000.1"/>
    <property type="molecule type" value="Genomic_DNA"/>
</dbReference>
<accession>A0A6S6TW82</accession>
<sequence>MKQLVILLLGIFGPMLLIAQTDSIHYTLSEDREFIKETDFTGYTFFPSEGKMSTAHYPDPIPLGVVSFSIKKSYLIINERARYTPKGIIEPPTEDKPYRLRIARIDKINYCYKLNLVDPSNRELQGYLKIYIDGISQVTMLKYRPSMADPEHSYVISRTSEEQLQEDGRFFTHQQDFDARTLDEFWGKVLYPFLSLENESNLENRNIARIFKSDNVDVRFEEETVIRGKKEKILQYIIFNQKDGSRRKLLVKKLKEIVYQNRDAQRTVLEVEVKDEVTQENFFILMHRGIKSYLKAIELQDEKNRQSLLYYEMRRGKRIIE</sequence>
<name>A0A6S6TW82_9BACT</name>
<gene>
    <name evidence="1" type="ORF">HELGO_WM18219</name>
</gene>
<evidence type="ECO:0000313" key="1">
    <source>
        <dbReference type="EMBL" id="CAA6821000.1"/>
    </source>
</evidence>